<dbReference type="GO" id="GO:0008892">
    <property type="term" value="F:guanine deaminase activity"/>
    <property type="evidence" value="ECO:0007669"/>
    <property type="project" value="UniProtKB-EC"/>
</dbReference>
<protein>
    <submittedName>
        <fullName evidence="2">Guanine deaminase</fullName>
        <ecNumber evidence="2">3.5.4.3</ecNumber>
    </submittedName>
</protein>
<organism evidence="2 3">
    <name type="scientific">Candidatus Protochlamydia amoebophila</name>
    <dbReference type="NCBI Taxonomy" id="362787"/>
    <lineage>
        <taxon>Bacteria</taxon>
        <taxon>Pseudomonadati</taxon>
        <taxon>Chlamydiota</taxon>
        <taxon>Chlamydiia</taxon>
        <taxon>Parachlamydiales</taxon>
        <taxon>Parachlamydiaceae</taxon>
        <taxon>Candidatus Protochlamydia</taxon>
    </lineage>
</organism>
<dbReference type="CDD" id="cd01285">
    <property type="entry name" value="nucleoside_deaminase"/>
    <property type="match status" value="1"/>
</dbReference>
<dbReference type="RefSeq" id="WP_039360459.1">
    <property type="nucleotide sequence ID" value="NZ_JSAN01000132.1"/>
</dbReference>
<accession>A0A0C1JUE8</accession>
<comment type="caution">
    <text evidence="2">The sequence shown here is derived from an EMBL/GenBank/DDBJ whole genome shotgun (WGS) entry which is preliminary data.</text>
</comment>
<evidence type="ECO:0000313" key="2">
    <source>
        <dbReference type="EMBL" id="KIC70897.1"/>
    </source>
</evidence>
<evidence type="ECO:0000313" key="3">
    <source>
        <dbReference type="Proteomes" id="UP000031465"/>
    </source>
</evidence>
<dbReference type="InterPro" id="IPR002125">
    <property type="entry name" value="CMP_dCMP_dom"/>
</dbReference>
<dbReference type="Proteomes" id="UP000031465">
    <property type="component" value="Unassembled WGS sequence"/>
</dbReference>
<dbReference type="PATRIC" id="fig|362787.3.peg.1904"/>
<dbReference type="EC" id="3.5.4.3" evidence="2"/>
<evidence type="ECO:0000259" key="1">
    <source>
        <dbReference type="PROSITE" id="PS51747"/>
    </source>
</evidence>
<dbReference type="Gene3D" id="3.40.140.10">
    <property type="entry name" value="Cytidine Deaminase, domain 2"/>
    <property type="match status" value="1"/>
</dbReference>
<dbReference type="PANTHER" id="PTHR11079">
    <property type="entry name" value="CYTOSINE DEAMINASE FAMILY MEMBER"/>
    <property type="match status" value="1"/>
</dbReference>
<name>A0A0C1JUE8_9BACT</name>
<dbReference type="PROSITE" id="PS51747">
    <property type="entry name" value="CYT_DCMP_DEAMINASES_2"/>
    <property type="match status" value="1"/>
</dbReference>
<dbReference type="InterPro" id="IPR016193">
    <property type="entry name" value="Cytidine_deaminase-like"/>
</dbReference>
<dbReference type="Pfam" id="PF00383">
    <property type="entry name" value="dCMP_cyt_deam_1"/>
    <property type="match status" value="1"/>
</dbReference>
<keyword evidence="2" id="KW-0378">Hydrolase</keyword>
<dbReference type="AlphaFoldDB" id="A0A0C1JUE8"/>
<proteinExistence type="predicted"/>
<sequence length="156" mass="17824">MFDYMRRAIESAYEGIDKDEGGPFGACIVDKQGQILAVTHNTVLKDQDPTCHAEMNCIREAARRLKTHILSGCTLFTTAEPCPMCLAAIYWARIEKVYIGVKKECAAQYGFDDAFFYEQLLLPPEKREVLATFDPDSSKQCEEVFAKWHSLNRRLY</sequence>
<feature type="domain" description="CMP/dCMP-type deaminase" evidence="1">
    <location>
        <begin position="1"/>
        <end position="130"/>
    </location>
</feature>
<gene>
    <name evidence="2" type="primary">guaD</name>
    <name evidence="2" type="ORF">DB44_FK00020</name>
</gene>
<dbReference type="GO" id="GO:0047974">
    <property type="term" value="F:guanosine deaminase activity"/>
    <property type="evidence" value="ECO:0007669"/>
    <property type="project" value="TreeGrafter"/>
</dbReference>
<reference evidence="2 3" key="1">
    <citation type="journal article" date="2014" name="Mol. Biol. Evol.">
        <title>Massive expansion of Ubiquitination-related gene families within the Chlamydiae.</title>
        <authorList>
            <person name="Domman D."/>
            <person name="Collingro A."/>
            <person name="Lagkouvardos I."/>
            <person name="Gehre L."/>
            <person name="Weinmaier T."/>
            <person name="Rattei T."/>
            <person name="Subtil A."/>
            <person name="Horn M."/>
        </authorList>
    </citation>
    <scope>NUCLEOTIDE SEQUENCE [LARGE SCALE GENOMIC DNA]</scope>
    <source>
        <strain evidence="2 3">EI2</strain>
    </source>
</reference>
<dbReference type="SUPFAM" id="SSF53927">
    <property type="entry name" value="Cytidine deaminase-like"/>
    <property type="match status" value="1"/>
</dbReference>
<dbReference type="EMBL" id="JSAN01000132">
    <property type="protein sequence ID" value="KIC70897.1"/>
    <property type="molecule type" value="Genomic_DNA"/>
</dbReference>
<dbReference type="PANTHER" id="PTHR11079:SF161">
    <property type="entry name" value="CMP_DCMP-TYPE DEAMINASE DOMAIN-CONTAINING PROTEIN"/>
    <property type="match status" value="1"/>
</dbReference>
<dbReference type="GO" id="GO:0006152">
    <property type="term" value="P:purine nucleoside catabolic process"/>
    <property type="evidence" value="ECO:0007669"/>
    <property type="project" value="TreeGrafter"/>
</dbReference>